<keyword evidence="7 10" id="KW-0283">Flagellar rotation</keyword>
<evidence type="ECO:0000256" key="3">
    <source>
        <dbReference type="ARBA" id="ARBA00008281"/>
    </source>
</evidence>
<keyword evidence="11" id="KW-0969">Cilium</keyword>
<dbReference type="GO" id="GO:0005886">
    <property type="term" value="C:plasma membrane"/>
    <property type="evidence" value="ECO:0007669"/>
    <property type="project" value="UniProtKB-SubCell"/>
</dbReference>
<accession>A0A9D2B1L9</accession>
<keyword evidence="6 10" id="KW-0812">Transmembrane</keyword>
<dbReference type="PANTHER" id="PTHR35091:SF2">
    <property type="entry name" value="FLAGELLAR PROTEIN FLIL"/>
    <property type="match status" value="1"/>
</dbReference>
<dbReference type="Pfam" id="PF03748">
    <property type="entry name" value="FliL"/>
    <property type="match status" value="1"/>
</dbReference>
<dbReference type="GO" id="GO:0071978">
    <property type="term" value="P:bacterial-type flagellum-dependent swarming motility"/>
    <property type="evidence" value="ECO:0007669"/>
    <property type="project" value="TreeGrafter"/>
</dbReference>
<dbReference type="GO" id="GO:0006935">
    <property type="term" value="P:chemotaxis"/>
    <property type="evidence" value="ECO:0007669"/>
    <property type="project" value="UniProtKB-KW"/>
</dbReference>
<comment type="function">
    <text evidence="1 10">Controls the rotational direction of flagella during chemotaxis.</text>
</comment>
<keyword evidence="4" id="KW-1003">Cell membrane</keyword>
<protein>
    <recommendedName>
        <fullName evidence="10">Flagellar protein FliL</fullName>
    </recommendedName>
</protein>
<keyword evidence="8 10" id="KW-1133">Transmembrane helix</keyword>
<dbReference type="EMBL" id="DXEV01000130">
    <property type="protein sequence ID" value="HIX57116.1"/>
    <property type="molecule type" value="Genomic_DNA"/>
</dbReference>
<evidence type="ECO:0000256" key="5">
    <source>
        <dbReference type="ARBA" id="ARBA00022500"/>
    </source>
</evidence>
<comment type="caution">
    <text evidence="11">The sequence shown here is derived from an EMBL/GenBank/DDBJ whole genome shotgun (WGS) entry which is preliminary data.</text>
</comment>
<dbReference type="GO" id="GO:0009425">
    <property type="term" value="C:bacterial-type flagellum basal body"/>
    <property type="evidence" value="ECO:0007669"/>
    <property type="project" value="InterPro"/>
</dbReference>
<evidence type="ECO:0000313" key="12">
    <source>
        <dbReference type="Proteomes" id="UP000886829"/>
    </source>
</evidence>
<evidence type="ECO:0000256" key="10">
    <source>
        <dbReference type="RuleBase" id="RU364125"/>
    </source>
</evidence>
<evidence type="ECO:0000256" key="6">
    <source>
        <dbReference type="ARBA" id="ARBA00022692"/>
    </source>
</evidence>
<organism evidence="11 12">
    <name type="scientific">Candidatus Anaerobiospirillum pullistercoris</name>
    <dbReference type="NCBI Taxonomy" id="2838452"/>
    <lineage>
        <taxon>Bacteria</taxon>
        <taxon>Pseudomonadati</taxon>
        <taxon>Pseudomonadota</taxon>
        <taxon>Gammaproteobacteria</taxon>
        <taxon>Aeromonadales</taxon>
        <taxon>Succinivibrionaceae</taxon>
        <taxon>Anaerobiospirillum</taxon>
    </lineage>
</organism>
<name>A0A9D2B1L9_9GAMM</name>
<sequence>MSESDDLSTAGSKSRRKLIMLIVVVVLFILGVGGYVTYAYLFHKWPFADALTVSASSIAGNAATKQAATQTDLTEQYIRFDTAFTFNLPGKTARGHMVQVEVVLVTQGAQNAALAQQHLPLISATISEICSQQDYESLASPSGRQRFKSLLLDGIRTKLTGMTNEPIIDQVLFTNFVMQ</sequence>
<dbReference type="InterPro" id="IPR005503">
    <property type="entry name" value="FliL"/>
</dbReference>
<comment type="subcellular location">
    <subcellularLocation>
        <location evidence="10">Cell inner membrane</location>
    </subcellularLocation>
    <subcellularLocation>
        <location evidence="2">Cell membrane</location>
        <topology evidence="2">Single-pass membrane protein</topology>
    </subcellularLocation>
</comment>
<keyword evidence="11" id="KW-0282">Flagellum</keyword>
<evidence type="ECO:0000256" key="4">
    <source>
        <dbReference type="ARBA" id="ARBA00022475"/>
    </source>
</evidence>
<reference evidence="11" key="1">
    <citation type="journal article" date="2021" name="PeerJ">
        <title>Extensive microbial diversity within the chicken gut microbiome revealed by metagenomics and culture.</title>
        <authorList>
            <person name="Gilroy R."/>
            <person name="Ravi A."/>
            <person name="Getino M."/>
            <person name="Pursley I."/>
            <person name="Horton D.L."/>
            <person name="Alikhan N.F."/>
            <person name="Baker D."/>
            <person name="Gharbi K."/>
            <person name="Hall N."/>
            <person name="Watson M."/>
            <person name="Adriaenssens E.M."/>
            <person name="Foster-Nyarko E."/>
            <person name="Jarju S."/>
            <person name="Secka A."/>
            <person name="Antonio M."/>
            <person name="Oren A."/>
            <person name="Chaudhuri R.R."/>
            <person name="La Ragione R."/>
            <person name="Hildebrand F."/>
            <person name="Pallen M.J."/>
        </authorList>
    </citation>
    <scope>NUCLEOTIDE SEQUENCE</scope>
    <source>
        <strain evidence="11">USASDec5-558</strain>
    </source>
</reference>
<gene>
    <name evidence="11" type="ORF">H9850_06560</name>
</gene>
<evidence type="ECO:0000256" key="2">
    <source>
        <dbReference type="ARBA" id="ARBA00004162"/>
    </source>
</evidence>
<evidence type="ECO:0000256" key="1">
    <source>
        <dbReference type="ARBA" id="ARBA00002254"/>
    </source>
</evidence>
<evidence type="ECO:0000313" key="11">
    <source>
        <dbReference type="EMBL" id="HIX57116.1"/>
    </source>
</evidence>
<keyword evidence="9 10" id="KW-0472">Membrane</keyword>
<evidence type="ECO:0000256" key="9">
    <source>
        <dbReference type="ARBA" id="ARBA00023136"/>
    </source>
</evidence>
<dbReference type="PANTHER" id="PTHR35091">
    <property type="entry name" value="FLAGELLAR PROTEIN FLIL"/>
    <property type="match status" value="1"/>
</dbReference>
<evidence type="ECO:0000256" key="7">
    <source>
        <dbReference type="ARBA" id="ARBA00022779"/>
    </source>
</evidence>
<dbReference type="AlphaFoldDB" id="A0A9D2B1L9"/>
<keyword evidence="11" id="KW-0966">Cell projection</keyword>
<feature type="transmembrane region" description="Helical" evidence="10">
    <location>
        <begin position="18"/>
        <end position="41"/>
    </location>
</feature>
<reference evidence="11" key="2">
    <citation type="submission" date="2021-04" db="EMBL/GenBank/DDBJ databases">
        <authorList>
            <person name="Gilroy R."/>
        </authorList>
    </citation>
    <scope>NUCLEOTIDE SEQUENCE</scope>
    <source>
        <strain evidence="11">USASDec5-558</strain>
    </source>
</reference>
<proteinExistence type="inferred from homology"/>
<evidence type="ECO:0000256" key="8">
    <source>
        <dbReference type="ARBA" id="ARBA00022989"/>
    </source>
</evidence>
<keyword evidence="5 10" id="KW-0145">Chemotaxis</keyword>
<comment type="similarity">
    <text evidence="3 10">Belongs to the FliL family.</text>
</comment>
<keyword evidence="10" id="KW-0997">Cell inner membrane</keyword>
<dbReference type="Proteomes" id="UP000886829">
    <property type="component" value="Unassembled WGS sequence"/>
</dbReference>